<dbReference type="Pfam" id="PF13458">
    <property type="entry name" value="Peripla_BP_6"/>
    <property type="match status" value="1"/>
</dbReference>
<accession>A0ABS6MY27</accession>
<dbReference type="CDD" id="cd20014">
    <property type="entry name" value="PBP1_RPA0668_benzoate-like"/>
    <property type="match status" value="1"/>
</dbReference>
<name>A0ABS6MY27_9GAMM</name>
<dbReference type="EMBL" id="JAHRGL010000034">
    <property type="protein sequence ID" value="MBV2133723.1"/>
    <property type="molecule type" value="Genomic_DNA"/>
</dbReference>
<dbReference type="InterPro" id="IPR051010">
    <property type="entry name" value="BCAA_transport"/>
</dbReference>
<feature type="chain" id="PRO_5045364575" evidence="2">
    <location>
        <begin position="35"/>
        <end position="403"/>
    </location>
</feature>
<dbReference type="RefSeq" id="WP_217682175.1">
    <property type="nucleotide sequence ID" value="NZ_JAHRGL010000034.1"/>
</dbReference>
<dbReference type="PANTHER" id="PTHR30483:SF6">
    <property type="entry name" value="PERIPLASMIC BINDING PROTEIN OF ABC TRANSPORTER FOR NATURAL AMINO ACIDS"/>
    <property type="match status" value="1"/>
</dbReference>
<evidence type="ECO:0000256" key="2">
    <source>
        <dbReference type="SAM" id="SignalP"/>
    </source>
</evidence>
<dbReference type="PANTHER" id="PTHR30483">
    <property type="entry name" value="LEUCINE-SPECIFIC-BINDING PROTEIN"/>
    <property type="match status" value="1"/>
</dbReference>
<evidence type="ECO:0000313" key="5">
    <source>
        <dbReference type="Proteomes" id="UP000813068"/>
    </source>
</evidence>
<protein>
    <submittedName>
        <fullName evidence="4">ABC transporter substrate-binding protein</fullName>
    </submittedName>
</protein>
<sequence length="403" mass="42816">MQKNKKAFNTAGKIARNGFSTLVLAGALSSGAQAADPLKVGLLLPYTGTYAATGEATANGLKLAIEQQGGKLGGREVEFVVVDSEADPSKAVQNMQKLVSGAKVDVVVGPMHSGVGMGALKVARETGVPLIIPNAGFNAATGPMCAENVFRTSFSSWQTAYPMGKIAAEKGYKNIVTVTWRYGFGTESVEGFKEGFEKAGGKIIKKIWLPFPDVEFQSQLTEIAALKPDAVFVFFAGGGAAKFVKDYAAAGLKDKIPLLGSGFLTEGTLAAQGPAAEGLLTTLHYADSLQTEQNSKFRGDYKQQFGKEADIYAVQGYDTGLLLAQSLEAVAGNTKDRAAWIKAMESARIDSPRGEWTFSKAHNPIQNIYLREVRNGANVVVEVAHEKLSDPAPGCKLKQVAKR</sequence>
<dbReference type="Proteomes" id="UP000813068">
    <property type="component" value="Unassembled WGS sequence"/>
</dbReference>
<comment type="caution">
    <text evidence="4">The sequence shown here is derived from an EMBL/GenBank/DDBJ whole genome shotgun (WGS) entry which is preliminary data.</text>
</comment>
<keyword evidence="1 2" id="KW-0732">Signal</keyword>
<evidence type="ECO:0000313" key="4">
    <source>
        <dbReference type="EMBL" id="MBV2133723.1"/>
    </source>
</evidence>
<proteinExistence type="predicted"/>
<feature type="domain" description="Leucine-binding protein" evidence="3">
    <location>
        <begin position="37"/>
        <end position="376"/>
    </location>
</feature>
<gene>
    <name evidence="4" type="ORF">KRX52_13130</name>
</gene>
<feature type="signal peptide" evidence="2">
    <location>
        <begin position="1"/>
        <end position="34"/>
    </location>
</feature>
<keyword evidence="5" id="KW-1185">Reference proteome</keyword>
<evidence type="ECO:0000259" key="3">
    <source>
        <dbReference type="Pfam" id="PF13458"/>
    </source>
</evidence>
<dbReference type="InterPro" id="IPR028081">
    <property type="entry name" value="Leu-bd"/>
</dbReference>
<evidence type="ECO:0000256" key="1">
    <source>
        <dbReference type="ARBA" id="ARBA00022729"/>
    </source>
</evidence>
<organism evidence="4 5">
    <name type="scientific">Geopseudomonas aromaticivorans</name>
    <dbReference type="NCBI Taxonomy" id="2849492"/>
    <lineage>
        <taxon>Bacteria</taxon>
        <taxon>Pseudomonadati</taxon>
        <taxon>Pseudomonadota</taxon>
        <taxon>Gammaproteobacteria</taxon>
        <taxon>Pseudomonadales</taxon>
        <taxon>Pseudomonadaceae</taxon>
        <taxon>Geopseudomonas</taxon>
    </lineage>
</organism>
<reference evidence="4 5" key="1">
    <citation type="submission" date="2021-06" db="EMBL/GenBank/DDBJ databases">
        <title>Differences between aerobic and microaerobic xylene degrading microbial communities.</title>
        <authorList>
            <person name="Banerjee S."/>
            <person name="Tancsics A."/>
        </authorList>
    </citation>
    <scope>NUCLEOTIDE SEQUENCE [LARGE SCALE GENOMIC DNA]</scope>
    <source>
        <strain evidence="4 5">MAP12</strain>
    </source>
</reference>